<accession>A0ABY5ASF0</accession>
<dbReference type="Gene3D" id="3.40.50.300">
    <property type="entry name" value="P-loop containing nucleotide triphosphate hydrolases"/>
    <property type="match status" value="1"/>
</dbReference>
<name>A0ABY5ASF0_9CYAN</name>
<evidence type="ECO:0000313" key="7">
    <source>
        <dbReference type="EMBL" id="USR92149.1"/>
    </source>
</evidence>
<keyword evidence="3" id="KW-0547">Nucleotide-binding</keyword>
<evidence type="ECO:0000256" key="3">
    <source>
        <dbReference type="ARBA" id="ARBA00022741"/>
    </source>
</evidence>
<feature type="compositionally biased region" description="Polar residues" evidence="5">
    <location>
        <begin position="366"/>
        <end position="375"/>
    </location>
</feature>
<protein>
    <submittedName>
        <fullName evidence="7">ABC transporter ATP-binding protein</fullName>
    </submittedName>
</protein>
<dbReference type="PANTHER" id="PTHR43335:SF4">
    <property type="entry name" value="ABC TRANSPORTER, ATP-BINDING PROTEIN"/>
    <property type="match status" value="1"/>
</dbReference>
<dbReference type="Proteomes" id="UP001056708">
    <property type="component" value="Chromosome"/>
</dbReference>
<reference evidence="7" key="1">
    <citation type="submission" date="2022-06" db="EMBL/GenBank/DDBJ databases">
        <title>Genome sequence of Phormidium yuhuli AB48 isolated from an industrial photobioreactor environment.</title>
        <authorList>
            <person name="Qiu Y."/>
            <person name="Noonan A.J.C."/>
            <person name="Dofher K."/>
            <person name="Koch M."/>
            <person name="Kieft B."/>
            <person name="Lin X."/>
            <person name="Ziels R.M."/>
            <person name="Hallam S.J."/>
        </authorList>
    </citation>
    <scope>NUCLEOTIDE SEQUENCE</scope>
    <source>
        <strain evidence="7">AB48</strain>
    </source>
</reference>
<feature type="region of interest" description="Disordered" evidence="5">
    <location>
        <begin position="321"/>
        <end position="375"/>
    </location>
</feature>
<evidence type="ECO:0000256" key="5">
    <source>
        <dbReference type="SAM" id="MobiDB-lite"/>
    </source>
</evidence>
<dbReference type="RefSeq" id="WP_252664221.1">
    <property type="nucleotide sequence ID" value="NZ_CP098611.1"/>
</dbReference>
<dbReference type="InterPro" id="IPR003439">
    <property type="entry name" value="ABC_transporter-like_ATP-bd"/>
</dbReference>
<evidence type="ECO:0000256" key="2">
    <source>
        <dbReference type="ARBA" id="ARBA00022448"/>
    </source>
</evidence>
<feature type="domain" description="ABC transporter" evidence="6">
    <location>
        <begin position="2"/>
        <end position="231"/>
    </location>
</feature>
<dbReference type="PANTHER" id="PTHR43335">
    <property type="entry name" value="ABC TRANSPORTER, ATP-BINDING PROTEIN"/>
    <property type="match status" value="1"/>
</dbReference>
<gene>
    <name evidence="7" type="ORF">NEA10_05335</name>
</gene>
<dbReference type="PROSITE" id="PS50893">
    <property type="entry name" value="ABC_TRANSPORTER_2"/>
    <property type="match status" value="1"/>
</dbReference>
<dbReference type="Pfam" id="PF00005">
    <property type="entry name" value="ABC_tran"/>
    <property type="match status" value="1"/>
</dbReference>
<organism evidence="7 8">
    <name type="scientific">Phormidium yuhuli AB48</name>
    <dbReference type="NCBI Taxonomy" id="2940671"/>
    <lineage>
        <taxon>Bacteria</taxon>
        <taxon>Bacillati</taxon>
        <taxon>Cyanobacteriota</taxon>
        <taxon>Cyanophyceae</taxon>
        <taxon>Oscillatoriophycideae</taxon>
        <taxon>Oscillatoriales</taxon>
        <taxon>Oscillatoriaceae</taxon>
        <taxon>Phormidium</taxon>
        <taxon>Phormidium yuhuli</taxon>
    </lineage>
</organism>
<evidence type="ECO:0000256" key="4">
    <source>
        <dbReference type="ARBA" id="ARBA00022840"/>
    </source>
</evidence>
<evidence type="ECO:0000313" key="8">
    <source>
        <dbReference type="Proteomes" id="UP001056708"/>
    </source>
</evidence>
<sequence length="375" mass="41138">MIEVEQLHKHYGSTQAIKDVSFSVEKGEILGFLGPNGAGKTTTMRILTGYLPASSGTARVAGFDVHEQSMDVRQHIGYLPETPPLYGEMTVEGFLHFVARIKGVSAGDRPKRVDVSIQQCGLSDRRKNLIRKLSKGYRQRVGIAQAIVHDPPVIILDEPTVGLDPRQIIEVRNLIKSLAGNHTIILSTHILPEVSMTCSQVAIINRGQLVATDRLDNLMEHLTGGTYYDIEVGGGVDGVETAIGSYLGYLPNLRSVDPLPRTDLPEDRYRFRINVEPGSEPGSEIAKAILEGKLNLYEMRRSRASLEDVFLQLTTEEKIAAPVPDENADADTGVDIDTQVVDADVEPEVAEEPREETPDPHESETTPDANRQSDG</sequence>
<feature type="compositionally biased region" description="Basic and acidic residues" evidence="5">
    <location>
        <begin position="351"/>
        <end position="364"/>
    </location>
</feature>
<keyword evidence="4 7" id="KW-0067">ATP-binding</keyword>
<keyword evidence="2" id="KW-0813">Transport</keyword>
<dbReference type="GO" id="GO:0005524">
    <property type="term" value="F:ATP binding"/>
    <property type="evidence" value="ECO:0007669"/>
    <property type="project" value="UniProtKB-KW"/>
</dbReference>
<evidence type="ECO:0000259" key="6">
    <source>
        <dbReference type="PROSITE" id="PS50893"/>
    </source>
</evidence>
<keyword evidence="8" id="KW-1185">Reference proteome</keyword>
<dbReference type="SMART" id="SM00382">
    <property type="entry name" value="AAA"/>
    <property type="match status" value="1"/>
</dbReference>
<dbReference type="EMBL" id="CP098611">
    <property type="protein sequence ID" value="USR92149.1"/>
    <property type="molecule type" value="Genomic_DNA"/>
</dbReference>
<proteinExistence type="inferred from homology"/>
<dbReference type="InterPro" id="IPR003593">
    <property type="entry name" value="AAA+_ATPase"/>
</dbReference>
<dbReference type="InterPro" id="IPR027417">
    <property type="entry name" value="P-loop_NTPase"/>
</dbReference>
<dbReference type="SUPFAM" id="SSF52540">
    <property type="entry name" value="P-loop containing nucleoside triphosphate hydrolases"/>
    <property type="match status" value="1"/>
</dbReference>
<comment type="similarity">
    <text evidence="1">Belongs to the ABC transporter superfamily.</text>
</comment>
<evidence type="ECO:0000256" key="1">
    <source>
        <dbReference type="ARBA" id="ARBA00005417"/>
    </source>
</evidence>